<dbReference type="GO" id="GO:0046872">
    <property type="term" value="F:metal ion binding"/>
    <property type="evidence" value="ECO:0007669"/>
    <property type="project" value="UniProtKB-KW"/>
</dbReference>
<keyword evidence="6 13" id="KW-0812">Transmembrane</keyword>
<dbReference type="PANTHER" id="PTHR30529">
    <property type="entry name" value="CYTOCHROME B561"/>
    <property type="match status" value="1"/>
</dbReference>
<accession>A0A1H8W085</accession>
<evidence type="ECO:0000259" key="14">
    <source>
        <dbReference type="Pfam" id="PF01292"/>
    </source>
</evidence>
<keyword evidence="10" id="KW-0408">Iron</keyword>
<evidence type="ECO:0000256" key="12">
    <source>
        <dbReference type="ARBA" id="ARBA00037975"/>
    </source>
</evidence>
<keyword evidence="3" id="KW-0813">Transport</keyword>
<evidence type="ECO:0000256" key="1">
    <source>
        <dbReference type="ARBA" id="ARBA00001970"/>
    </source>
</evidence>
<dbReference type="SUPFAM" id="SSF81342">
    <property type="entry name" value="Transmembrane di-heme cytochromes"/>
    <property type="match status" value="1"/>
</dbReference>
<dbReference type="InterPro" id="IPR011577">
    <property type="entry name" value="Cyt_b561_bac/Ni-Hgenase"/>
</dbReference>
<keyword evidence="4" id="KW-1003">Cell membrane</keyword>
<evidence type="ECO:0000256" key="7">
    <source>
        <dbReference type="ARBA" id="ARBA00022723"/>
    </source>
</evidence>
<evidence type="ECO:0000313" key="16">
    <source>
        <dbReference type="Proteomes" id="UP000199615"/>
    </source>
</evidence>
<comment type="similarity">
    <text evidence="12">Belongs to the cytochrome b561 family.</text>
</comment>
<keyword evidence="7" id="KW-0479">Metal-binding</keyword>
<evidence type="ECO:0000256" key="3">
    <source>
        <dbReference type="ARBA" id="ARBA00022448"/>
    </source>
</evidence>
<feature type="transmembrane region" description="Helical" evidence="13">
    <location>
        <begin position="16"/>
        <end position="40"/>
    </location>
</feature>
<feature type="transmembrane region" description="Helical" evidence="13">
    <location>
        <begin position="150"/>
        <end position="170"/>
    </location>
</feature>
<evidence type="ECO:0000313" key="15">
    <source>
        <dbReference type="EMBL" id="SEP20923.1"/>
    </source>
</evidence>
<comment type="subcellular location">
    <subcellularLocation>
        <location evidence="2">Cell membrane</location>
        <topology evidence="2">Multi-pass membrane protein</topology>
    </subcellularLocation>
</comment>
<proteinExistence type="inferred from homology"/>
<evidence type="ECO:0000256" key="6">
    <source>
        <dbReference type="ARBA" id="ARBA00022692"/>
    </source>
</evidence>
<evidence type="ECO:0000256" key="5">
    <source>
        <dbReference type="ARBA" id="ARBA00022617"/>
    </source>
</evidence>
<dbReference type="GO" id="GO:0022904">
    <property type="term" value="P:respiratory electron transport chain"/>
    <property type="evidence" value="ECO:0007669"/>
    <property type="project" value="InterPro"/>
</dbReference>
<keyword evidence="8" id="KW-0249">Electron transport</keyword>
<keyword evidence="11 13" id="KW-0472">Membrane</keyword>
<sequence length="188" mass="20584">MTTTTLDSADKSPSEYGALAVTIHWVIFFAVIALFASMNYAQELDKADPLRRTFYDWHKAIGTLVLGLAVLRVLWIKIHGAPDLVPSPRFSKVIARISHGLLYLLLLALPATGLGMTLFSGRGVDLLGIPPLLEADKAVACALHAAHGPLFLATVIVVFIHVVGALWHQYVRHDSTLGRMVPWLRAKD</sequence>
<evidence type="ECO:0000256" key="10">
    <source>
        <dbReference type="ARBA" id="ARBA00023004"/>
    </source>
</evidence>
<dbReference type="AlphaFoldDB" id="A0A1H8W085"/>
<evidence type="ECO:0000256" key="4">
    <source>
        <dbReference type="ARBA" id="ARBA00022475"/>
    </source>
</evidence>
<evidence type="ECO:0000256" key="8">
    <source>
        <dbReference type="ARBA" id="ARBA00022982"/>
    </source>
</evidence>
<keyword evidence="9 13" id="KW-1133">Transmembrane helix</keyword>
<comment type="cofactor">
    <cofactor evidence="1">
        <name>heme b</name>
        <dbReference type="ChEBI" id="CHEBI:60344"/>
    </cofactor>
</comment>
<dbReference type="InterPro" id="IPR052168">
    <property type="entry name" value="Cytochrome_b561_oxidase"/>
</dbReference>
<feature type="domain" description="Cytochrome b561 bacterial/Ni-hydrogenase" evidence="14">
    <location>
        <begin position="16"/>
        <end position="182"/>
    </location>
</feature>
<dbReference type="EMBL" id="FODT01000010">
    <property type="protein sequence ID" value="SEP20923.1"/>
    <property type="molecule type" value="Genomic_DNA"/>
</dbReference>
<evidence type="ECO:0000256" key="13">
    <source>
        <dbReference type="SAM" id="Phobius"/>
    </source>
</evidence>
<reference evidence="16" key="1">
    <citation type="submission" date="2016-10" db="EMBL/GenBank/DDBJ databases">
        <authorList>
            <person name="Varghese N."/>
            <person name="Submissions S."/>
        </authorList>
    </citation>
    <scope>NUCLEOTIDE SEQUENCE [LARGE SCALE GENOMIC DNA]</scope>
    <source>
        <strain evidence="16">DSM 123</strain>
    </source>
</reference>
<protein>
    <submittedName>
        <fullName evidence="15">Cytochrome b561</fullName>
    </submittedName>
</protein>
<feature type="transmembrane region" description="Helical" evidence="13">
    <location>
        <begin position="60"/>
        <end position="80"/>
    </location>
</feature>
<dbReference type="GO" id="GO:0009055">
    <property type="term" value="F:electron transfer activity"/>
    <property type="evidence" value="ECO:0007669"/>
    <property type="project" value="InterPro"/>
</dbReference>
<keyword evidence="5" id="KW-0349">Heme</keyword>
<evidence type="ECO:0000256" key="11">
    <source>
        <dbReference type="ARBA" id="ARBA00023136"/>
    </source>
</evidence>
<keyword evidence="16" id="KW-1185">Reference proteome</keyword>
<organism evidence="15 16">
    <name type="scientific">Rhodopseudomonas pseudopalustris</name>
    <dbReference type="NCBI Taxonomy" id="1513892"/>
    <lineage>
        <taxon>Bacteria</taxon>
        <taxon>Pseudomonadati</taxon>
        <taxon>Pseudomonadota</taxon>
        <taxon>Alphaproteobacteria</taxon>
        <taxon>Hyphomicrobiales</taxon>
        <taxon>Nitrobacteraceae</taxon>
        <taxon>Rhodopseudomonas</taxon>
    </lineage>
</organism>
<dbReference type="InterPro" id="IPR016174">
    <property type="entry name" value="Di-haem_cyt_TM"/>
</dbReference>
<name>A0A1H8W085_9BRAD</name>
<gene>
    <name evidence="15" type="ORF">SAMN05444123_11080</name>
</gene>
<dbReference type="Pfam" id="PF01292">
    <property type="entry name" value="Ni_hydr_CYTB"/>
    <property type="match status" value="1"/>
</dbReference>
<dbReference type="PANTHER" id="PTHR30529:SF1">
    <property type="entry name" value="CYTOCHROME B561 HOMOLOG 2"/>
    <property type="match status" value="1"/>
</dbReference>
<dbReference type="GO" id="GO:0005886">
    <property type="term" value="C:plasma membrane"/>
    <property type="evidence" value="ECO:0007669"/>
    <property type="project" value="UniProtKB-SubCell"/>
</dbReference>
<evidence type="ECO:0000256" key="2">
    <source>
        <dbReference type="ARBA" id="ARBA00004651"/>
    </source>
</evidence>
<dbReference type="GO" id="GO:0020037">
    <property type="term" value="F:heme binding"/>
    <property type="evidence" value="ECO:0007669"/>
    <property type="project" value="TreeGrafter"/>
</dbReference>
<dbReference type="RefSeq" id="WP_092685771.1">
    <property type="nucleotide sequence ID" value="NZ_FODT01000010.1"/>
</dbReference>
<dbReference type="OrthoDB" id="7280471at2"/>
<feature type="transmembrane region" description="Helical" evidence="13">
    <location>
        <begin position="101"/>
        <end position="121"/>
    </location>
</feature>
<evidence type="ECO:0000256" key="9">
    <source>
        <dbReference type="ARBA" id="ARBA00022989"/>
    </source>
</evidence>
<dbReference type="Proteomes" id="UP000199615">
    <property type="component" value="Unassembled WGS sequence"/>
</dbReference>